<evidence type="ECO:0000313" key="4">
    <source>
        <dbReference type="Proteomes" id="UP000054653"/>
    </source>
</evidence>
<evidence type="ECO:0000313" key="3">
    <source>
        <dbReference type="EMBL" id="KRY43635.1"/>
    </source>
</evidence>
<keyword evidence="2" id="KW-0812">Transmembrane</keyword>
<comment type="caution">
    <text evidence="3">The sequence shown here is derived from an EMBL/GenBank/DDBJ whole genome shotgun (WGS) entry which is preliminary data.</text>
</comment>
<evidence type="ECO:0000256" key="1">
    <source>
        <dbReference type="SAM" id="MobiDB-lite"/>
    </source>
</evidence>
<sequence>MPRRQKLDRDWEGPYLTVEVMEPQTYRVRHQEQKRKSKSKSKSEQKLTGGTFCTDEAVRRQRVCLRPDEGWKADTKTMLMKCNDEMVLMKVRIWRCSRCQMSQSILTRLSTIAIASQVCIEVPRRDDQMSRVLVSMCVLSKILSMYKVCLYLYRINYP</sequence>
<gene>
    <name evidence="3" type="ORF">T03_9244</name>
</gene>
<evidence type="ECO:0000256" key="2">
    <source>
        <dbReference type="SAM" id="Phobius"/>
    </source>
</evidence>
<organism evidence="3 4">
    <name type="scientific">Trichinella britovi</name>
    <name type="common">Parasitic roundworm</name>
    <dbReference type="NCBI Taxonomy" id="45882"/>
    <lineage>
        <taxon>Eukaryota</taxon>
        <taxon>Metazoa</taxon>
        <taxon>Ecdysozoa</taxon>
        <taxon>Nematoda</taxon>
        <taxon>Enoplea</taxon>
        <taxon>Dorylaimia</taxon>
        <taxon>Trichinellida</taxon>
        <taxon>Trichinellidae</taxon>
        <taxon>Trichinella</taxon>
    </lineage>
</organism>
<dbReference type="EMBL" id="JYDI01001008">
    <property type="protein sequence ID" value="KRY43635.1"/>
    <property type="molecule type" value="Genomic_DNA"/>
</dbReference>
<name>A0A0V1C4F4_TRIBR</name>
<accession>A0A0V1C4F4</accession>
<keyword evidence="2" id="KW-1133">Transmembrane helix</keyword>
<dbReference type="Proteomes" id="UP000054653">
    <property type="component" value="Unassembled WGS sequence"/>
</dbReference>
<proteinExistence type="predicted"/>
<feature type="region of interest" description="Disordered" evidence="1">
    <location>
        <begin position="26"/>
        <end position="48"/>
    </location>
</feature>
<keyword evidence="4" id="KW-1185">Reference proteome</keyword>
<feature type="transmembrane region" description="Helical" evidence="2">
    <location>
        <begin position="132"/>
        <end position="153"/>
    </location>
</feature>
<protein>
    <submittedName>
        <fullName evidence="3">Uncharacterized protein</fullName>
    </submittedName>
</protein>
<reference evidence="3 4" key="1">
    <citation type="submission" date="2015-01" db="EMBL/GenBank/DDBJ databases">
        <title>Evolution of Trichinella species and genotypes.</title>
        <authorList>
            <person name="Korhonen P.K."/>
            <person name="Edoardo P."/>
            <person name="Giuseppe L.R."/>
            <person name="Gasser R.B."/>
        </authorList>
    </citation>
    <scope>NUCLEOTIDE SEQUENCE [LARGE SCALE GENOMIC DNA]</scope>
    <source>
        <strain evidence="3">ISS120</strain>
    </source>
</reference>
<keyword evidence="2" id="KW-0472">Membrane</keyword>
<dbReference type="AlphaFoldDB" id="A0A0V1C4F4"/>